<feature type="compositionally biased region" description="Basic and acidic residues" evidence="1">
    <location>
        <begin position="105"/>
        <end position="115"/>
    </location>
</feature>
<feature type="compositionally biased region" description="Pro residues" evidence="1">
    <location>
        <begin position="185"/>
        <end position="194"/>
    </location>
</feature>
<sequence>MDSADALLGGLASGDSVPAGEIPPLEPTMKRDQDSMDDFEHLDRDGKKDAGESPHRQPAAATRSFLDMERELLSEPPRAPSASADHIADKFTDSESDADTAGESPIHRVEPRTEAVRAAGYTPEPPSDPTPVLPPAAAPAPISPPAPSAPMAPEKPLPEEPKPAKSPEPTPEPSIVEPVPKQSEPVPPPKPVAPEPKRQIAHVIEAEVIFCQMGLELVSLAAGFLYDTVSFRKLEWFNSKANTELRTLRTVKNRVCRTMPGFRGGRGGRLQRWRSGKSVDRAAQRRGNGTHGLTLALHADVRLSGARILFSPHPNRPAPIQPYCFVPCILRFTTEKAY</sequence>
<gene>
    <name evidence="2" type="ORF">HW555_009571</name>
</gene>
<proteinExistence type="predicted"/>
<dbReference type="Proteomes" id="UP000648187">
    <property type="component" value="Unassembled WGS sequence"/>
</dbReference>
<dbReference type="EMBL" id="JACKWZ010000216">
    <property type="protein sequence ID" value="KAF9411705.1"/>
    <property type="molecule type" value="Genomic_DNA"/>
</dbReference>
<evidence type="ECO:0000256" key="1">
    <source>
        <dbReference type="SAM" id="MobiDB-lite"/>
    </source>
</evidence>
<comment type="caution">
    <text evidence="2">The sequence shown here is derived from an EMBL/GenBank/DDBJ whole genome shotgun (WGS) entry which is preliminary data.</text>
</comment>
<feature type="compositionally biased region" description="Pro residues" evidence="1">
    <location>
        <begin position="123"/>
        <end position="155"/>
    </location>
</feature>
<evidence type="ECO:0000313" key="2">
    <source>
        <dbReference type="EMBL" id="KAF9411705.1"/>
    </source>
</evidence>
<feature type="compositionally biased region" description="Basic and acidic residues" evidence="1">
    <location>
        <begin position="28"/>
        <end position="55"/>
    </location>
</feature>
<name>A0A835G8Y9_SPOEX</name>
<feature type="compositionally biased region" description="Basic and acidic residues" evidence="1">
    <location>
        <begin position="156"/>
        <end position="165"/>
    </location>
</feature>
<keyword evidence="3" id="KW-1185">Reference proteome</keyword>
<feature type="region of interest" description="Disordered" evidence="1">
    <location>
        <begin position="266"/>
        <end position="285"/>
    </location>
</feature>
<accession>A0A835G8Y9</accession>
<dbReference type="AlphaFoldDB" id="A0A835G8Y9"/>
<reference evidence="2" key="1">
    <citation type="submission" date="2020-08" db="EMBL/GenBank/DDBJ databases">
        <title>Spodoptera exigua strain:BAW_Kor-Di-RS1 Genome sequencing and assembly.</title>
        <authorList>
            <person name="Kim J."/>
            <person name="Nam H.Y."/>
            <person name="Kwon M."/>
            <person name="Choi J.H."/>
            <person name="Cho S.R."/>
            <person name="Kim G.-H."/>
        </authorList>
    </citation>
    <scope>NUCLEOTIDE SEQUENCE</scope>
    <source>
        <strain evidence="2">BAW_Kor-Di-RS1</strain>
        <tissue evidence="2">Whole-body</tissue>
    </source>
</reference>
<protein>
    <submittedName>
        <fullName evidence="2">Uncharacterized protein</fullName>
    </submittedName>
</protein>
<organism evidence="2 3">
    <name type="scientific">Spodoptera exigua</name>
    <name type="common">Beet armyworm</name>
    <name type="synonym">Noctua fulgens</name>
    <dbReference type="NCBI Taxonomy" id="7107"/>
    <lineage>
        <taxon>Eukaryota</taxon>
        <taxon>Metazoa</taxon>
        <taxon>Ecdysozoa</taxon>
        <taxon>Arthropoda</taxon>
        <taxon>Hexapoda</taxon>
        <taxon>Insecta</taxon>
        <taxon>Pterygota</taxon>
        <taxon>Neoptera</taxon>
        <taxon>Endopterygota</taxon>
        <taxon>Lepidoptera</taxon>
        <taxon>Glossata</taxon>
        <taxon>Ditrysia</taxon>
        <taxon>Noctuoidea</taxon>
        <taxon>Noctuidae</taxon>
        <taxon>Amphipyrinae</taxon>
        <taxon>Spodoptera</taxon>
    </lineage>
</organism>
<feature type="region of interest" description="Disordered" evidence="1">
    <location>
        <begin position="1"/>
        <end position="195"/>
    </location>
</feature>
<evidence type="ECO:0000313" key="3">
    <source>
        <dbReference type="Proteomes" id="UP000648187"/>
    </source>
</evidence>